<dbReference type="GO" id="GO:0005886">
    <property type="term" value="C:plasma membrane"/>
    <property type="evidence" value="ECO:0007669"/>
    <property type="project" value="TreeGrafter"/>
</dbReference>
<sequence length="271" mass="30477">CQDYEVRVFCQCECQDGLGMENYVIPNEQITASSQKTPDDKAHAARLNADWAWTAEGDSKPEGESLLSEWLQIDLGEVKEVTGVVTQGHPHYNQYVKNFVVQFSETGLTWEDVMEPEDAYAKQFQGNTDSSTPVTNLFPEPVFARYVRIVPTDFHTAISLRVELKGCDIKEVTTTPPTVTPPLEGVCIDGWTEWMNTHTPGPGDWDDRDDLDTLTEKYTFCAPHMIVDSECQAVGHVSLPDQYSIVCNVNNGLQCNDDLQGPDHCYDYEIR</sequence>
<evidence type="ECO:0000256" key="3">
    <source>
        <dbReference type="ARBA" id="ARBA00022525"/>
    </source>
</evidence>
<dbReference type="SUPFAM" id="SSF49785">
    <property type="entry name" value="Galactose-binding domain-like"/>
    <property type="match status" value="1"/>
</dbReference>
<proteinExistence type="evidence at transcript level"/>
<dbReference type="EMBL" id="HM217911">
    <property type="protein sequence ID" value="AEI88130.1"/>
    <property type="molecule type" value="mRNA"/>
</dbReference>
<dbReference type="AlphaFoldDB" id="F8QXN6"/>
<evidence type="ECO:0000256" key="5">
    <source>
        <dbReference type="ARBA" id="ARBA00022889"/>
    </source>
</evidence>
<evidence type="ECO:0000259" key="9">
    <source>
        <dbReference type="PROSITE" id="PS50022"/>
    </source>
</evidence>
<evidence type="ECO:0000256" key="4">
    <source>
        <dbReference type="ARBA" id="ARBA00022729"/>
    </source>
</evidence>
<protein>
    <recommendedName>
        <fullName evidence="9">F5/8 type C domain-containing protein</fullName>
    </recommendedName>
</protein>
<comment type="subcellular location">
    <subcellularLocation>
        <location evidence="1">Endomembrane system</location>
        <topology evidence="1">Peripheral membrane protein</topology>
    </subcellularLocation>
    <subcellularLocation>
        <location evidence="2">Secreted</location>
    </subcellularLocation>
</comment>
<dbReference type="GO" id="GO:0005576">
    <property type="term" value="C:extracellular region"/>
    <property type="evidence" value="ECO:0007669"/>
    <property type="project" value="UniProtKB-SubCell"/>
</dbReference>
<dbReference type="Pfam" id="PF13330">
    <property type="entry name" value="Mucin2_WxxW"/>
    <property type="match status" value="2"/>
</dbReference>
<dbReference type="InterPro" id="IPR008979">
    <property type="entry name" value="Galactose-bd-like_sf"/>
</dbReference>
<dbReference type="InterPro" id="IPR025155">
    <property type="entry name" value="WxxW_domain"/>
</dbReference>
<feature type="non-terminal residue" evidence="10">
    <location>
        <position position="1"/>
    </location>
</feature>
<dbReference type="FunFam" id="2.60.120.260:FF:000002">
    <property type="entry name" value="Coagulation factor VIII"/>
    <property type="match status" value="1"/>
</dbReference>
<keyword evidence="3" id="KW-0964">Secreted</keyword>
<dbReference type="PROSITE" id="PS01286">
    <property type="entry name" value="FA58C_2"/>
    <property type="match status" value="1"/>
</dbReference>
<evidence type="ECO:0000256" key="7">
    <source>
        <dbReference type="ARBA" id="ARBA00023157"/>
    </source>
</evidence>
<keyword evidence="7" id="KW-1015">Disulfide bond</keyword>
<organism evidence="10">
    <name type="scientific">Scylla paramamosain</name>
    <name type="common">Mud crab</name>
    <dbReference type="NCBI Taxonomy" id="85552"/>
    <lineage>
        <taxon>Eukaryota</taxon>
        <taxon>Metazoa</taxon>
        <taxon>Ecdysozoa</taxon>
        <taxon>Arthropoda</taxon>
        <taxon>Crustacea</taxon>
        <taxon>Multicrustacea</taxon>
        <taxon>Malacostraca</taxon>
        <taxon>Eumalacostraca</taxon>
        <taxon>Eucarida</taxon>
        <taxon>Decapoda</taxon>
        <taxon>Pleocyemata</taxon>
        <taxon>Brachyura</taxon>
        <taxon>Eubrachyura</taxon>
        <taxon>Portunoidea</taxon>
        <taxon>Portunidae</taxon>
        <taxon>Portuninae</taxon>
        <taxon>Scylla</taxon>
    </lineage>
</organism>
<evidence type="ECO:0000256" key="1">
    <source>
        <dbReference type="ARBA" id="ARBA00004184"/>
    </source>
</evidence>
<evidence type="ECO:0000256" key="8">
    <source>
        <dbReference type="ARBA" id="ARBA00023180"/>
    </source>
</evidence>
<feature type="domain" description="F5/8 type C" evidence="9">
    <location>
        <begin position="12"/>
        <end position="167"/>
    </location>
</feature>
<dbReference type="PROSITE" id="PS50022">
    <property type="entry name" value="FA58C_3"/>
    <property type="match status" value="1"/>
</dbReference>
<feature type="non-terminal residue" evidence="10">
    <location>
        <position position="271"/>
    </location>
</feature>
<dbReference type="CDD" id="cd00057">
    <property type="entry name" value="FA58C"/>
    <property type="match status" value="1"/>
</dbReference>
<dbReference type="PANTHER" id="PTHR46806:SF5">
    <property type="entry name" value="F5_8 TYPE C DOMAIN-CONTAINING PROTEIN"/>
    <property type="match status" value="1"/>
</dbReference>
<evidence type="ECO:0000256" key="6">
    <source>
        <dbReference type="ARBA" id="ARBA00023136"/>
    </source>
</evidence>
<dbReference type="GO" id="GO:0038023">
    <property type="term" value="F:signaling receptor activity"/>
    <property type="evidence" value="ECO:0007669"/>
    <property type="project" value="TreeGrafter"/>
</dbReference>
<dbReference type="Gene3D" id="2.60.120.260">
    <property type="entry name" value="Galactose-binding domain-like"/>
    <property type="match status" value="1"/>
</dbReference>
<name>F8QXN6_SCYPA</name>
<dbReference type="GO" id="GO:0012505">
    <property type="term" value="C:endomembrane system"/>
    <property type="evidence" value="ECO:0007669"/>
    <property type="project" value="UniProtKB-SubCell"/>
</dbReference>
<dbReference type="InterPro" id="IPR050633">
    <property type="entry name" value="Neuropilin_MCO_CoagFactor"/>
</dbReference>
<reference evidence="10" key="1">
    <citation type="submission" date="2010-05" db="EMBL/GenBank/DDBJ databases">
        <title>Construction of SSH cDNA library from throacic ganglion mass of Scylla paramamosain.</title>
        <authorList>
            <person name="Zeng H."/>
            <person name="Huang J.R."/>
            <person name="Li W.X."/>
            <person name="Ye H.H."/>
        </authorList>
    </citation>
    <scope>NUCLEOTIDE SEQUENCE</scope>
</reference>
<dbReference type="SMART" id="SM00231">
    <property type="entry name" value="FA58C"/>
    <property type="match status" value="1"/>
</dbReference>
<keyword evidence="6" id="KW-0472">Membrane</keyword>
<accession>F8QXN6</accession>
<evidence type="ECO:0000256" key="2">
    <source>
        <dbReference type="ARBA" id="ARBA00004613"/>
    </source>
</evidence>
<dbReference type="PANTHER" id="PTHR46806">
    <property type="entry name" value="F5/8 TYPE C DOMAIN-CONTAINING PROTEIN"/>
    <property type="match status" value="1"/>
</dbReference>
<keyword evidence="8" id="KW-0325">Glycoprotein</keyword>
<keyword evidence="4" id="KW-0732">Signal</keyword>
<dbReference type="InterPro" id="IPR000421">
    <property type="entry name" value="FA58C"/>
</dbReference>
<dbReference type="Pfam" id="PF00754">
    <property type="entry name" value="F5_F8_type_C"/>
    <property type="match status" value="1"/>
</dbReference>
<dbReference type="GO" id="GO:0007155">
    <property type="term" value="P:cell adhesion"/>
    <property type="evidence" value="ECO:0007669"/>
    <property type="project" value="UniProtKB-KW"/>
</dbReference>
<keyword evidence="5" id="KW-0130">Cell adhesion</keyword>
<evidence type="ECO:0000313" key="10">
    <source>
        <dbReference type="EMBL" id="AEI88130.1"/>
    </source>
</evidence>